<comment type="caution">
    <text evidence="2">The sequence shown here is derived from an EMBL/GenBank/DDBJ whole genome shotgun (WGS) entry which is preliminary data.</text>
</comment>
<feature type="region of interest" description="Disordered" evidence="1">
    <location>
        <begin position="1"/>
        <end position="91"/>
    </location>
</feature>
<feature type="compositionally biased region" description="Low complexity" evidence="1">
    <location>
        <begin position="189"/>
        <end position="210"/>
    </location>
</feature>
<organism evidence="2 3">
    <name type="scientific">Meristemomyces frigidus</name>
    <dbReference type="NCBI Taxonomy" id="1508187"/>
    <lineage>
        <taxon>Eukaryota</taxon>
        <taxon>Fungi</taxon>
        <taxon>Dikarya</taxon>
        <taxon>Ascomycota</taxon>
        <taxon>Pezizomycotina</taxon>
        <taxon>Dothideomycetes</taxon>
        <taxon>Dothideomycetidae</taxon>
        <taxon>Mycosphaerellales</taxon>
        <taxon>Teratosphaeriaceae</taxon>
        <taxon>Meristemomyces</taxon>
    </lineage>
</organism>
<feature type="region of interest" description="Disordered" evidence="1">
    <location>
        <begin position="414"/>
        <end position="502"/>
    </location>
</feature>
<evidence type="ECO:0000313" key="2">
    <source>
        <dbReference type="EMBL" id="KAK5107535.1"/>
    </source>
</evidence>
<feature type="compositionally biased region" description="Polar residues" evidence="1">
    <location>
        <begin position="79"/>
        <end position="90"/>
    </location>
</feature>
<protein>
    <submittedName>
        <fullName evidence="2">Uncharacterized protein</fullName>
    </submittedName>
</protein>
<feature type="compositionally biased region" description="Low complexity" evidence="1">
    <location>
        <begin position="138"/>
        <end position="152"/>
    </location>
</feature>
<reference evidence="2" key="1">
    <citation type="submission" date="2023-08" db="EMBL/GenBank/DDBJ databases">
        <title>Black Yeasts Isolated from many extreme environments.</title>
        <authorList>
            <person name="Coleine C."/>
            <person name="Stajich J.E."/>
            <person name="Selbmann L."/>
        </authorList>
    </citation>
    <scope>NUCLEOTIDE SEQUENCE</scope>
    <source>
        <strain evidence="2">CCFEE 5401</strain>
    </source>
</reference>
<feature type="compositionally biased region" description="Basic and acidic residues" evidence="1">
    <location>
        <begin position="1"/>
        <end position="11"/>
    </location>
</feature>
<proteinExistence type="predicted"/>
<dbReference type="EMBL" id="JAVRRL010000117">
    <property type="protein sequence ID" value="KAK5107535.1"/>
    <property type="molecule type" value="Genomic_DNA"/>
</dbReference>
<evidence type="ECO:0000256" key="1">
    <source>
        <dbReference type="SAM" id="MobiDB-lite"/>
    </source>
</evidence>
<feature type="compositionally biased region" description="Polar residues" evidence="1">
    <location>
        <begin position="20"/>
        <end position="35"/>
    </location>
</feature>
<evidence type="ECO:0000313" key="3">
    <source>
        <dbReference type="Proteomes" id="UP001310890"/>
    </source>
</evidence>
<name>A0AAN7T9M3_9PEZI</name>
<feature type="compositionally biased region" description="Low complexity" evidence="1">
    <location>
        <begin position="428"/>
        <end position="502"/>
    </location>
</feature>
<accession>A0AAN7T9M3</accession>
<sequence length="853" mass="91910">MSSNNREKSDHGGFGAIGSERNSSNSAGGHRQQPSGGVPGVNPMDPFVNVGGLGGKYKPSSSRQGQPQLILPTEGLSGAKNTDSGTTSPFTMVYPPDGSGFLQTIEFRPCPDFGTGSGGGEKSASPTRYRNAHNRNASIESVSSGSSKASVSTQPEHVDYSARSGYQSPRATFAAAQQKAQNTAGGGASHSRTSSGSSSTSTARPSSHTRNTSDASANLAGLSKAVKVVDGRIKVVDGLVHVFGGRVDQQAAVLEDQAGRNEDADFRQAAIDDHFDSIETRLKAQTEDHEEATAVLGQYGNRLSEHAKYIKAMDEDKQKQLDQHEEELAENIIQLQQHNDRIQSLSGIVHQSNMMVHQAQHELELVTHALTNHNIRIHQNTQFLHAVVARIVALEATQPPVTPVVQPQPFANHAYTHPGHHNTQFQYAGPPIVPGQAAPQVPAQQGQPAAAQAAPTAAAAAQQGPNAAVQPGPNAAAQQGPNANQQAQNAASQQAQTAAGPAANTQLVHPAGQPLVYAAHHVAAHAARQVAATPTPGSSKGSRREIVSPNPNDDVFAPGSGGSSTGGSCRATPARFEQKSYQELLHSTFVKAEDALRSIYIKFVELKNADPKQKQLIHLLGEHCDSLQTAKLAMRDSTLRIQLLTGFINRRIVQEILGNNILSGFASIDEDSLSAEYAKAFDDEAKVMLDMQMANDFPLRHGLALNRARLARAIAAQPGFQQWIKDRADELHRSLVMEIYPLMRHNDAEVNAAMKAVHKAVIEALKIGVRMRQEDKTYACLFFKYGIRWDWERMVQRNAEFAGLKCDEQPSKYVVLFSMAPQVDEKDFVGGQIKLTKLHKAEVILCGRKNNLR</sequence>
<dbReference type="Proteomes" id="UP001310890">
    <property type="component" value="Unassembled WGS sequence"/>
</dbReference>
<feature type="region of interest" description="Disordered" evidence="1">
    <location>
        <begin position="527"/>
        <end position="571"/>
    </location>
</feature>
<feature type="region of interest" description="Disordered" evidence="1">
    <location>
        <begin position="110"/>
        <end position="215"/>
    </location>
</feature>
<gene>
    <name evidence="2" type="ORF">LTR62_001065</name>
</gene>
<dbReference type="AlphaFoldDB" id="A0AAN7T9M3"/>